<gene>
    <name evidence="2" type="ORF">QVN30_03055</name>
</gene>
<dbReference type="RefSeq" id="WP_289835417.1">
    <property type="nucleotide sequence ID" value="NZ_JAUEIQ010000002.1"/>
</dbReference>
<dbReference type="EMBL" id="JAUEIQ010000002">
    <property type="protein sequence ID" value="MDN0063284.1"/>
    <property type="molecule type" value="Genomic_DNA"/>
</dbReference>
<keyword evidence="2" id="KW-0547">Nucleotide-binding</keyword>
<accession>A0ABT7XD01</accession>
<dbReference type="Gene3D" id="3.40.50.300">
    <property type="entry name" value="P-loop containing nucleotide triphosphate hydrolases"/>
    <property type="match status" value="1"/>
</dbReference>
<dbReference type="PIRSF" id="PIRSF003073">
    <property type="entry name" value="DNAC_TnpB_IstB"/>
    <property type="match status" value="1"/>
</dbReference>
<proteinExistence type="predicted"/>
<dbReference type="Proteomes" id="UP001168435">
    <property type="component" value="Unassembled WGS sequence"/>
</dbReference>
<evidence type="ECO:0000259" key="1">
    <source>
        <dbReference type="Pfam" id="PF01695"/>
    </source>
</evidence>
<evidence type="ECO:0000313" key="3">
    <source>
        <dbReference type="Proteomes" id="UP001168435"/>
    </source>
</evidence>
<comment type="caution">
    <text evidence="2">The sequence shown here is derived from an EMBL/GenBank/DDBJ whole genome shotgun (WGS) entry which is preliminary data.</text>
</comment>
<dbReference type="InterPro" id="IPR027417">
    <property type="entry name" value="P-loop_NTPase"/>
</dbReference>
<dbReference type="SUPFAM" id="SSF52540">
    <property type="entry name" value="P-loop containing nucleoside triphosphate hydrolases"/>
    <property type="match status" value="1"/>
</dbReference>
<keyword evidence="3" id="KW-1185">Reference proteome</keyword>
<evidence type="ECO:0000313" key="2">
    <source>
        <dbReference type="EMBL" id="MDN0063284.1"/>
    </source>
</evidence>
<keyword evidence="2" id="KW-0067">ATP-binding</keyword>
<organism evidence="2 3">
    <name type="scientific">Collinsella ihumii</name>
    <dbReference type="NCBI Taxonomy" id="1720204"/>
    <lineage>
        <taxon>Bacteria</taxon>
        <taxon>Bacillati</taxon>
        <taxon>Actinomycetota</taxon>
        <taxon>Coriobacteriia</taxon>
        <taxon>Coriobacteriales</taxon>
        <taxon>Coriobacteriaceae</taxon>
        <taxon>Collinsella</taxon>
    </lineage>
</organism>
<dbReference type="CDD" id="cd00009">
    <property type="entry name" value="AAA"/>
    <property type="match status" value="1"/>
</dbReference>
<name>A0ABT7XD01_9ACTN</name>
<dbReference type="Pfam" id="PF01695">
    <property type="entry name" value="IstB_IS21"/>
    <property type="match status" value="1"/>
</dbReference>
<protein>
    <submittedName>
        <fullName evidence="2">ATP-binding protein</fullName>
    </submittedName>
</protein>
<feature type="domain" description="IstB-like ATP-binding" evidence="1">
    <location>
        <begin position="21"/>
        <end position="242"/>
    </location>
</feature>
<dbReference type="InterPro" id="IPR002611">
    <property type="entry name" value="IstB_ATP-bd"/>
</dbReference>
<reference evidence="2" key="1">
    <citation type="submission" date="2023-06" db="EMBL/GenBank/DDBJ databases">
        <authorList>
            <person name="Zeman M."/>
            <person name="Kubasova T."/>
            <person name="Jahodarova E."/>
            <person name="Nykrynova M."/>
            <person name="Rychlik I."/>
        </authorList>
    </citation>
    <scope>NUCLEOTIDE SEQUENCE</scope>
    <source>
        <strain evidence="2">176_SSukc20</strain>
    </source>
</reference>
<sequence>MELSVETKRKLRDMGASDLLDALEAQDEGMCMGMTCAERVQMAVDEAHSAFVTSKVRNLTKRANLRYPEADVRSIDFSEESGLDRLKITELATCGFAERGQSVVLQGPTGTGKTYLACAIAKAACQRRMRACYIRCPDLEELWREARERPGGERKITRKHAAFQVLVPDEWLLDRPDELFRGFPLELMEARYGTASTVFCAQFRQRDWHAGLGGGVHADAIMDRIVHGAAWVGMGEMNMRRKLGGDSG</sequence>
<dbReference type="InterPro" id="IPR028350">
    <property type="entry name" value="DNAC/IstB-like"/>
</dbReference>
<dbReference type="GO" id="GO:0005524">
    <property type="term" value="F:ATP binding"/>
    <property type="evidence" value="ECO:0007669"/>
    <property type="project" value="UniProtKB-KW"/>
</dbReference>
<reference evidence="2" key="2">
    <citation type="submission" date="2024-05" db="EMBL/GenBank/DDBJ databases">
        <title>Identification and characterization of horizontal gene transfer across gut microbiota members of farm animals based on homology search.</title>
        <authorList>
            <person name="Schwarzerova J."/>
            <person name="Nykrynova M."/>
            <person name="Jureckova K."/>
            <person name="Cejkova D."/>
            <person name="Rychlik I."/>
        </authorList>
    </citation>
    <scope>NUCLEOTIDE SEQUENCE</scope>
    <source>
        <strain evidence="2">176_SSukc20</strain>
    </source>
</reference>